<keyword evidence="6 11" id="KW-0441">Lipid A biosynthesis</keyword>
<dbReference type="InterPro" id="IPR003835">
    <property type="entry name" value="Glyco_trans_19"/>
</dbReference>
<dbReference type="Pfam" id="PF02684">
    <property type="entry name" value="LpxB"/>
    <property type="match status" value="1"/>
</dbReference>
<evidence type="ECO:0000256" key="4">
    <source>
        <dbReference type="ARBA" id="ARBA00020902"/>
    </source>
</evidence>
<keyword evidence="7 11" id="KW-0328">Glycosyltransferase</keyword>
<accession>A0AAW9RAG1</accession>
<evidence type="ECO:0000256" key="8">
    <source>
        <dbReference type="ARBA" id="ARBA00022679"/>
    </source>
</evidence>
<dbReference type="Gene3D" id="3.40.50.2000">
    <property type="entry name" value="Glycogen Phosphorylase B"/>
    <property type="match status" value="1"/>
</dbReference>
<dbReference type="AlphaFoldDB" id="A0AAW9RAG1"/>
<sequence>MSSPPTIALVAGEASGDQLGAALIESLRRRMPDARFCGIGGTGMQAAGMDVWWDSEELALFGLFEVLGHLPRLVRLRRALRARLLQSRPDVFIGIDAPDFNLGLERQLRDHGMSTVHYVSPTVWAWRPGRVRKIARAVDHVLCLFPFEPAFYDSHGVPATYVGHPMADQITPEADTHRAREELGLAPTEAPVVALLPGSRVSEVSRLAPIMLAAARRLTERFDGIRFIAALANARVADRFRSALEALPAGSRPTLEIFEGQPRDVIAAANAVMCASGTVTLETLLINRPMVTAYRLAPATYHLAKHLRLVRPQHFALPNILASETLVPELIQNEATPERLAAETARWLTDPQRRQRLGSRFETLGTELRCNASERAADAVIRVLGASA</sequence>
<dbReference type="EMBL" id="JAZHOG010000010">
    <property type="protein sequence ID" value="MEJ8568982.1"/>
    <property type="molecule type" value="Genomic_DNA"/>
</dbReference>
<evidence type="ECO:0000256" key="1">
    <source>
        <dbReference type="ARBA" id="ARBA00002056"/>
    </source>
</evidence>
<keyword evidence="9 11" id="KW-0443">Lipid metabolism</keyword>
<dbReference type="Proteomes" id="UP001359886">
    <property type="component" value="Unassembled WGS sequence"/>
</dbReference>
<dbReference type="EC" id="2.4.1.182" evidence="3 11"/>
<comment type="catalytic activity">
    <reaction evidence="10 11">
        <text>a lipid X + a UDP-2-N,3-O-bis[(3R)-3-hydroxyacyl]-alpha-D-glucosamine = a lipid A disaccharide + UDP + H(+)</text>
        <dbReference type="Rhea" id="RHEA:67828"/>
        <dbReference type="ChEBI" id="CHEBI:15378"/>
        <dbReference type="ChEBI" id="CHEBI:58223"/>
        <dbReference type="ChEBI" id="CHEBI:137748"/>
        <dbReference type="ChEBI" id="CHEBI:176338"/>
        <dbReference type="ChEBI" id="CHEBI:176343"/>
        <dbReference type="EC" id="2.4.1.182"/>
    </reaction>
</comment>
<dbReference type="SUPFAM" id="SSF53756">
    <property type="entry name" value="UDP-Glycosyltransferase/glycogen phosphorylase"/>
    <property type="match status" value="1"/>
</dbReference>
<proteinExistence type="inferred from homology"/>
<keyword evidence="8 11" id="KW-0808">Transferase</keyword>
<evidence type="ECO:0000313" key="13">
    <source>
        <dbReference type="Proteomes" id="UP001359886"/>
    </source>
</evidence>
<comment type="similarity">
    <text evidence="2 11">Belongs to the LpxB family.</text>
</comment>
<reference evidence="12 13" key="1">
    <citation type="submission" date="2024-02" db="EMBL/GenBank/DDBJ databases">
        <title>A novel Wenzhouxiangellaceae bacterium, isolated from coastal sediments.</title>
        <authorList>
            <person name="Du Z.-J."/>
            <person name="Ye Y.-Q."/>
            <person name="Zhang X.-Y."/>
        </authorList>
    </citation>
    <scope>NUCLEOTIDE SEQUENCE [LARGE SCALE GENOMIC DNA]</scope>
    <source>
        <strain evidence="12 13">CH-27</strain>
    </source>
</reference>
<evidence type="ECO:0000256" key="2">
    <source>
        <dbReference type="ARBA" id="ARBA00007868"/>
    </source>
</evidence>
<name>A0AAW9RAG1_9GAMM</name>
<comment type="caution">
    <text evidence="12">The sequence shown here is derived from an EMBL/GenBank/DDBJ whole genome shotgun (WGS) entry which is preliminary data.</text>
</comment>
<dbReference type="HAMAP" id="MF_00392">
    <property type="entry name" value="LpxB"/>
    <property type="match status" value="1"/>
</dbReference>
<dbReference type="GO" id="GO:0005543">
    <property type="term" value="F:phospholipid binding"/>
    <property type="evidence" value="ECO:0007669"/>
    <property type="project" value="TreeGrafter"/>
</dbReference>
<evidence type="ECO:0000256" key="11">
    <source>
        <dbReference type="HAMAP-Rule" id="MF_00392"/>
    </source>
</evidence>
<evidence type="ECO:0000313" key="12">
    <source>
        <dbReference type="EMBL" id="MEJ8568982.1"/>
    </source>
</evidence>
<dbReference type="NCBIfam" id="TIGR00215">
    <property type="entry name" value="lpxB"/>
    <property type="match status" value="1"/>
</dbReference>
<comment type="pathway">
    <text evidence="11">Bacterial outer membrane biogenesis; LPS lipid A biosynthesis.</text>
</comment>
<keyword evidence="13" id="KW-1185">Reference proteome</keyword>
<dbReference type="GO" id="GO:0009245">
    <property type="term" value="P:lipid A biosynthetic process"/>
    <property type="evidence" value="ECO:0007669"/>
    <property type="project" value="UniProtKB-UniRule"/>
</dbReference>
<dbReference type="PANTHER" id="PTHR30372:SF4">
    <property type="entry name" value="LIPID-A-DISACCHARIDE SYNTHASE, MITOCHONDRIAL-RELATED"/>
    <property type="match status" value="1"/>
</dbReference>
<evidence type="ECO:0000256" key="6">
    <source>
        <dbReference type="ARBA" id="ARBA00022556"/>
    </source>
</evidence>
<gene>
    <name evidence="11 12" type="primary">lpxB</name>
    <name evidence="12" type="ORF">V3330_15220</name>
</gene>
<evidence type="ECO:0000256" key="7">
    <source>
        <dbReference type="ARBA" id="ARBA00022676"/>
    </source>
</evidence>
<dbReference type="GO" id="GO:0008915">
    <property type="term" value="F:lipid-A-disaccharide synthase activity"/>
    <property type="evidence" value="ECO:0007669"/>
    <property type="project" value="UniProtKB-UniRule"/>
</dbReference>
<dbReference type="PANTHER" id="PTHR30372">
    <property type="entry name" value="LIPID-A-DISACCHARIDE SYNTHASE"/>
    <property type="match status" value="1"/>
</dbReference>
<evidence type="ECO:0000256" key="9">
    <source>
        <dbReference type="ARBA" id="ARBA00023098"/>
    </source>
</evidence>
<dbReference type="GO" id="GO:0016020">
    <property type="term" value="C:membrane"/>
    <property type="evidence" value="ECO:0007669"/>
    <property type="project" value="GOC"/>
</dbReference>
<organism evidence="12 13">
    <name type="scientific">Elongatibacter sediminis</name>
    <dbReference type="NCBI Taxonomy" id="3119006"/>
    <lineage>
        <taxon>Bacteria</taxon>
        <taxon>Pseudomonadati</taxon>
        <taxon>Pseudomonadota</taxon>
        <taxon>Gammaproteobacteria</taxon>
        <taxon>Chromatiales</taxon>
        <taxon>Wenzhouxiangellaceae</taxon>
        <taxon>Elongatibacter</taxon>
    </lineage>
</organism>
<protein>
    <recommendedName>
        <fullName evidence="4 11">Lipid-A-disaccharide synthase</fullName>
        <ecNumber evidence="3 11">2.4.1.182</ecNumber>
    </recommendedName>
</protein>
<comment type="function">
    <text evidence="1 11">Condensation of UDP-2,3-diacylglucosamine and 2,3-diacylglucosamine-1-phosphate to form lipid A disaccharide, a precursor of lipid A, a phosphorylated glycolipid that anchors the lipopolysaccharide to the outer membrane of the cell.</text>
</comment>
<evidence type="ECO:0000256" key="5">
    <source>
        <dbReference type="ARBA" id="ARBA00022516"/>
    </source>
</evidence>
<evidence type="ECO:0000256" key="3">
    <source>
        <dbReference type="ARBA" id="ARBA00012687"/>
    </source>
</evidence>
<evidence type="ECO:0000256" key="10">
    <source>
        <dbReference type="ARBA" id="ARBA00048975"/>
    </source>
</evidence>
<dbReference type="RefSeq" id="WP_354696300.1">
    <property type="nucleotide sequence ID" value="NZ_JAZHOG010000010.1"/>
</dbReference>
<keyword evidence="5 11" id="KW-0444">Lipid biosynthesis</keyword>